<dbReference type="GO" id="GO:0016740">
    <property type="term" value="F:transferase activity"/>
    <property type="evidence" value="ECO:0007669"/>
    <property type="project" value="UniProtKB-KW"/>
</dbReference>
<dbReference type="RefSeq" id="WP_281145007.1">
    <property type="nucleotide sequence ID" value="NZ_CP123967.1"/>
</dbReference>
<evidence type="ECO:0000313" key="2">
    <source>
        <dbReference type="Proteomes" id="UP001244136"/>
    </source>
</evidence>
<name>A0ABY8PXZ4_9ACTN</name>
<dbReference type="InterPro" id="IPR014942">
    <property type="entry name" value="AbiEii"/>
</dbReference>
<gene>
    <name evidence="1" type="ORF">QH948_00325</name>
</gene>
<dbReference type="Proteomes" id="UP001244136">
    <property type="component" value="Chromosome"/>
</dbReference>
<sequence>MTTGQDVLRKLRAAARSTADKTGQSAPTQELLTRHLLESLLDRLSRTEHAPDFILKGGILLTAYGARRPTKDIDANAVSADVTAEHLSTVVRDAAAADVPDGVEIHPDTITIQEIREEGDYPGFRIRAQASIASWAGSLTWDVSTGDPVVPPPQPVKIPRVIGEPIEVLGYAAETSIAEKGVTILERGITSTRWRDYIDVVQLAQAGVDVAELRRAAEAVTQYRQVTLEPISQHLEGYGAVGQVKWAAWRRRQRLEAVSEALLDDQVALVAALLDLIFATEPPVI</sequence>
<evidence type="ECO:0000313" key="1">
    <source>
        <dbReference type="EMBL" id="WGT47273.1"/>
    </source>
</evidence>
<organism evidence="1 2">
    <name type="scientific">Tessaracoccus lacteus</name>
    <dbReference type="NCBI Taxonomy" id="3041766"/>
    <lineage>
        <taxon>Bacteria</taxon>
        <taxon>Bacillati</taxon>
        <taxon>Actinomycetota</taxon>
        <taxon>Actinomycetes</taxon>
        <taxon>Propionibacteriales</taxon>
        <taxon>Propionibacteriaceae</taxon>
        <taxon>Tessaracoccus</taxon>
    </lineage>
</organism>
<keyword evidence="2" id="KW-1185">Reference proteome</keyword>
<dbReference type="Pfam" id="PF08843">
    <property type="entry name" value="AbiEii"/>
    <property type="match status" value="1"/>
</dbReference>
<keyword evidence="1" id="KW-0808">Transferase</keyword>
<reference evidence="1 2" key="1">
    <citation type="journal article" date="2008" name="Int. J. Syst. Evol. Microbiol.">
        <title>Tessaracoccus flavescens sp. nov., isolated from marine sediment.</title>
        <authorList>
            <person name="Lee D.W."/>
            <person name="Lee S.D."/>
        </authorList>
    </citation>
    <scope>NUCLEOTIDE SEQUENCE [LARGE SCALE GENOMIC DNA]</scope>
    <source>
        <strain evidence="1 2">T21</strain>
    </source>
</reference>
<accession>A0ABY8PXZ4</accession>
<protein>
    <submittedName>
        <fullName evidence="1">Nucleotidyl transferase AbiEii/AbiGii toxin family protein</fullName>
    </submittedName>
</protein>
<proteinExistence type="predicted"/>
<dbReference type="EMBL" id="CP123967">
    <property type="protein sequence ID" value="WGT47273.1"/>
    <property type="molecule type" value="Genomic_DNA"/>
</dbReference>